<reference evidence="3" key="2">
    <citation type="journal article" date="2021" name="PeerJ">
        <title>Extensive microbial diversity within the chicken gut microbiome revealed by metagenomics and culture.</title>
        <authorList>
            <person name="Gilroy R."/>
            <person name="Ravi A."/>
            <person name="Getino M."/>
            <person name="Pursley I."/>
            <person name="Horton D.L."/>
            <person name="Alikhan N.F."/>
            <person name="Baker D."/>
            <person name="Gharbi K."/>
            <person name="Hall N."/>
            <person name="Watson M."/>
            <person name="Adriaenssens E.M."/>
            <person name="Foster-Nyarko E."/>
            <person name="Jarju S."/>
            <person name="Secka A."/>
            <person name="Antonio M."/>
            <person name="Oren A."/>
            <person name="Chaudhuri R.R."/>
            <person name="La Ragione R."/>
            <person name="Hildebrand F."/>
            <person name="Pallen M.J."/>
        </authorList>
    </citation>
    <scope>NUCLEOTIDE SEQUENCE</scope>
    <source>
        <strain evidence="3">CHK123-3438</strain>
    </source>
</reference>
<name>A0A9D1GHQ9_9FIRM</name>
<dbReference type="InterPro" id="IPR029058">
    <property type="entry name" value="AB_hydrolase_fold"/>
</dbReference>
<sequence>MEENDLKAGKNPVPERIRLFPGTAPGSEGVELEMKEEFEKQADGTWKHIVRDVLEPEMTAFIPSDRKDPCPAVVIIPGGAFRRLVYNREGEDIARWLNSLGIAAFVLKLRLPVNDHRRPEDVSLIDVQRAVRLLRHYGKQWGILPDQIGVMGFSAGGFMAALLAAAFDRQVYPSQDEADGESARPDFCVCGYPAISIAAQLEAEKRKSGDTRLSEKQIRLMAKYNIEEMVNPQTPPLFIMETDDDRTTLAENSISLYMAARKAGVPAELHIFRTGGHGYGLGNDKGQTGQWRSLFAEWMRSLGILK</sequence>
<evidence type="ECO:0000256" key="1">
    <source>
        <dbReference type="ARBA" id="ARBA00022801"/>
    </source>
</evidence>
<dbReference type="InterPro" id="IPR050300">
    <property type="entry name" value="GDXG_lipolytic_enzyme"/>
</dbReference>
<evidence type="ECO:0000259" key="2">
    <source>
        <dbReference type="Pfam" id="PF20434"/>
    </source>
</evidence>
<keyword evidence="1 3" id="KW-0378">Hydrolase</keyword>
<dbReference type="InterPro" id="IPR049492">
    <property type="entry name" value="BD-FAE-like_dom"/>
</dbReference>
<comment type="caution">
    <text evidence="3">The sequence shown here is derived from an EMBL/GenBank/DDBJ whole genome shotgun (WGS) entry which is preliminary data.</text>
</comment>
<accession>A0A9D1GHQ9</accession>
<dbReference type="PANTHER" id="PTHR48081:SF6">
    <property type="entry name" value="PEPTIDASE S9 PROLYL OLIGOPEPTIDASE CATALYTIC DOMAIN-CONTAINING PROTEIN"/>
    <property type="match status" value="1"/>
</dbReference>
<evidence type="ECO:0000313" key="4">
    <source>
        <dbReference type="Proteomes" id="UP000886860"/>
    </source>
</evidence>
<reference evidence="3" key="1">
    <citation type="submission" date="2020-10" db="EMBL/GenBank/DDBJ databases">
        <authorList>
            <person name="Gilroy R."/>
        </authorList>
    </citation>
    <scope>NUCLEOTIDE SEQUENCE</scope>
    <source>
        <strain evidence="3">CHK123-3438</strain>
    </source>
</reference>
<dbReference type="SUPFAM" id="SSF53474">
    <property type="entry name" value="alpha/beta-Hydrolases"/>
    <property type="match status" value="1"/>
</dbReference>
<feature type="domain" description="BD-FAE-like" evidence="2">
    <location>
        <begin position="61"/>
        <end position="257"/>
    </location>
</feature>
<dbReference type="EMBL" id="DVKS01000024">
    <property type="protein sequence ID" value="HIT40747.1"/>
    <property type="molecule type" value="Genomic_DNA"/>
</dbReference>
<protein>
    <submittedName>
        <fullName evidence="3">Alpha/beta hydrolase</fullName>
    </submittedName>
</protein>
<dbReference type="GO" id="GO:0016787">
    <property type="term" value="F:hydrolase activity"/>
    <property type="evidence" value="ECO:0007669"/>
    <property type="project" value="UniProtKB-KW"/>
</dbReference>
<dbReference type="PANTHER" id="PTHR48081">
    <property type="entry name" value="AB HYDROLASE SUPERFAMILY PROTEIN C4A8.06C"/>
    <property type="match status" value="1"/>
</dbReference>
<dbReference type="Gene3D" id="3.40.50.1820">
    <property type="entry name" value="alpha/beta hydrolase"/>
    <property type="match status" value="1"/>
</dbReference>
<evidence type="ECO:0000313" key="3">
    <source>
        <dbReference type="EMBL" id="HIT40747.1"/>
    </source>
</evidence>
<proteinExistence type="predicted"/>
<dbReference type="Pfam" id="PF20434">
    <property type="entry name" value="BD-FAE"/>
    <property type="match status" value="1"/>
</dbReference>
<dbReference type="AlphaFoldDB" id="A0A9D1GHQ9"/>
<gene>
    <name evidence="3" type="ORF">IAB60_01385</name>
</gene>
<organism evidence="3 4">
    <name type="scientific">Candidatus Caccovicinus merdipullorum</name>
    <dbReference type="NCBI Taxonomy" id="2840724"/>
    <lineage>
        <taxon>Bacteria</taxon>
        <taxon>Bacillati</taxon>
        <taxon>Bacillota</taxon>
        <taxon>Clostridia</taxon>
        <taxon>Eubacteriales</taxon>
        <taxon>Candidatus Caccovicinus</taxon>
    </lineage>
</organism>
<dbReference type="Proteomes" id="UP000886860">
    <property type="component" value="Unassembled WGS sequence"/>
</dbReference>